<reference evidence="3" key="1">
    <citation type="journal article" date="2019" name="Int. J. Syst. Evol. Microbiol.">
        <title>The Global Catalogue of Microorganisms (GCM) 10K type strain sequencing project: providing services to taxonomists for standard genome sequencing and annotation.</title>
        <authorList>
            <consortium name="The Broad Institute Genomics Platform"/>
            <consortium name="The Broad Institute Genome Sequencing Center for Infectious Disease"/>
            <person name="Wu L."/>
            <person name="Ma J."/>
        </authorList>
    </citation>
    <scope>NUCLEOTIDE SEQUENCE [LARGE SCALE GENOMIC DNA]</scope>
    <source>
        <strain evidence="3">NBRC 113072</strain>
    </source>
</reference>
<proteinExistence type="predicted"/>
<dbReference type="EMBL" id="BSUO01000001">
    <property type="protein sequence ID" value="GMA39104.1"/>
    <property type="molecule type" value="Genomic_DNA"/>
</dbReference>
<comment type="caution">
    <text evidence="2">The sequence shown here is derived from an EMBL/GenBank/DDBJ whole genome shotgun (WGS) entry which is preliminary data.</text>
</comment>
<evidence type="ECO:0000256" key="1">
    <source>
        <dbReference type="SAM" id="MobiDB-lite"/>
    </source>
</evidence>
<accession>A0ABQ6IQV5</accession>
<protein>
    <submittedName>
        <fullName evidence="2">Uncharacterized protein</fullName>
    </submittedName>
</protein>
<sequence length="143" mass="15198">MRKPYPDRNIASEYSIGPIRTGTSASNAVATKNSPAAPAANHTRRGRTRRITGPSAIPSRRTAVRTMCAEAPDPNGSARYQIATPATTEKATPRRRGHPLRRGTGGTQIVSTRGEARTSSPGTGAPRRKPWAQPNPSSVACRS</sequence>
<dbReference type="Proteomes" id="UP001157126">
    <property type="component" value="Unassembled WGS sequence"/>
</dbReference>
<evidence type="ECO:0000313" key="3">
    <source>
        <dbReference type="Proteomes" id="UP001157126"/>
    </source>
</evidence>
<organism evidence="2 3">
    <name type="scientific">Mobilicoccus caccae</name>
    <dbReference type="NCBI Taxonomy" id="1859295"/>
    <lineage>
        <taxon>Bacteria</taxon>
        <taxon>Bacillati</taxon>
        <taxon>Actinomycetota</taxon>
        <taxon>Actinomycetes</taxon>
        <taxon>Micrococcales</taxon>
        <taxon>Dermatophilaceae</taxon>
        <taxon>Mobilicoccus</taxon>
    </lineage>
</organism>
<feature type="compositionally biased region" description="Polar residues" evidence="1">
    <location>
        <begin position="107"/>
        <end position="122"/>
    </location>
</feature>
<feature type="compositionally biased region" description="Polar residues" evidence="1">
    <location>
        <begin position="134"/>
        <end position="143"/>
    </location>
</feature>
<feature type="region of interest" description="Disordered" evidence="1">
    <location>
        <begin position="1"/>
        <end position="143"/>
    </location>
</feature>
<gene>
    <name evidence="2" type="ORF">GCM10025883_11490</name>
</gene>
<feature type="compositionally biased region" description="Polar residues" evidence="1">
    <location>
        <begin position="21"/>
        <end position="34"/>
    </location>
</feature>
<keyword evidence="3" id="KW-1185">Reference proteome</keyword>
<name>A0ABQ6IQV5_9MICO</name>
<evidence type="ECO:0000313" key="2">
    <source>
        <dbReference type="EMBL" id="GMA39104.1"/>
    </source>
</evidence>